<keyword evidence="1" id="KW-0812">Transmembrane</keyword>
<keyword evidence="3" id="KW-1185">Reference proteome</keyword>
<keyword evidence="1" id="KW-1133">Transmembrane helix</keyword>
<keyword evidence="1" id="KW-0472">Membrane</keyword>
<dbReference type="EMBL" id="JAYMGO010000222">
    <property type="protein sequence ID" value="KAL1246591.1"/>
    <property type="molecule type" value="Genomic_DNA"/>
</dbReference>
<feature type="transmembrane region" description="Helical" evidence="1">
    <location>
        <begin position="56"/>
        <end position="78"/>
    </location>
</feature>
<reference evidence="2 3" key="1">
    <citation type="submission" date="2023-09" db="EMBL/GenBank/DDBJ databases">
        <authorList>
            <person name="Wang M."/>
        </authorList>
    </citation>
    <scope>NUCLEOTIDE SEQUENCE [LARGE SCALE GENOMIC DNA]</scope>
    <source>
        <strain evidence="2">GT-2023</strain>
        <tissue evidence="2">Liver</tissue>
    </source>
</reference>
<protein>
    <submittedName>
        <fullName evidence="2">Uncharacterized protein</fullName>
    </submittedName>
</protein>
<dbReference type="Proteomes" id="UP001558613">
    <property type="component" value="Unassembled WGS sequence"/>
</dbReference>
<evidence type="ECO:0000313" key="3">
    <source>
        <dbReference type="Proteomes" id="UP001558613"/>
    </source>
</evidence>
<accession>A0ABR3L100</accession>
<sequence length="117" mass="13412">MSFNVTVYETPQSTTSSESSTFVWPIVTINQTEDVNVTEFTQPNSDHIHCCGFTEAVIRLVVSALVSMAAVAFLVYDITSTRRELNRMQKTRPHHQARRVKLDQHHLSRRISSRYVC</sequence>
<evidence type="ECO:0000313" key="2">
    <source>
        <dbReference type="EMBL" id="KAL1246591.1"/>
    </source>
</evidence>
<gene>
    <name evidence="2" type="ORF">QQF64_034554</name>
</gene>
<evidence type="ECO:0000256" key="1">
    <source>
        <dbReference type="SAM" id="Phobius"/>
    </source>
</evidence>
<comment type="caution">
    <text evidence="2">The sequence shown here is derived from an EMBL/GenBank/DDBJ whole genome shotgun (WGS) entry which is preliminary data.</text>
</comment>
<organism evidence="2 3">
    <name type="scientific">Cirrhinus molitorella</name>
    <name type="common">mud carp</name>
    <dbReference type="NCBI Taxonomy" id="172907"/>
    <lineage>
        <taxon>Eukaryota</taxon>
        <taxon>Metazoa</taxon>
        <taxon>Chordata</taxon>
        <taxon>Craniata</taxon>
        <taxon>Vertebrata</taxon>
        <taxon>Euteleostomi</taxon>
        <taxon>Actinopterygii</taxon>
        <taxon>Neopterygii</taxon>
        <taxon>Teleostei</taxon>
        <taxon>Ostariophysi</taxon>
        <taxon>Cypriniformes</taxon>
        <taxon>Cyprinidae</taxon>
        <taxon>Labeoninae</taxon>
        <taxon>Labeonini</taxon>
        <taxon>Cirrhinus</taxon>
    </lineage>
</organism>
<name>A0ABR3L100_9TELE</name>
<proteinExistence type="predicted"/>